<dbReference type="InterPro" id="IPR013324">
    <property type="entry name" value="RNA_pol_sigma_r3/r4-like"/>
</dbReference>
<dbReference type="STRING" id="1176587.A8C56_12485"/>
<organism evidence="2 3">
    <name type="scientific">Niabella ginsenosidivorans</name>
    <dbReference type="NCBI Taxonomy" id="1176587"/>
    <lineage>
        <taxon>Bacteria</taxon>
        <taxon>Pseudomonadati</taxon>
        <taxon>Bacteroidota</taxon>
        <taxon>Chitinophagia</taxon>
        <taxon>Chitinophagales</taxon>
        <taxon>Chitinophagaceae</taxon>
        <taxon>Niabella</taxon>
    </lineage>
</organism>
<dbReference type="Pfam" id="PF08281">
    <property type="entry name" value="Sigma70_r4_2"/>
    <property type="match status" value="1"/>
</dbReference>
<dbReference type="GO" id="GO:0016987">
    <property type="term" value="F:sigma factor activity"/>
    <property type="evidence" value="ECO:0007669"/>
    <property type="project" value="InterPro"/>
</dbReference>
<dbReference type="EMBL" id="CP015772">
    <property type="protein sequence ID" value="ANH81692.1"/>
    <property type="molecule type" value="Genomic_DNA"/>
</dbReference>
<evidence type="ECO:0000313" key="2">
    <source>
        <dbReference type="EMBL" id="ANH81692.1"/>
    </source>
</evidence>
<dbReference type="GO" id="GO:0006352">
    <property type="term" value="P:DNA-templated transcription initiation"/>
    <property type="evidence" value="ECO:0007669"/>
    <property type="project" value="InterPro"/>
</dbReference>
<accession>A0A1A9I4T2</accession>
<reference evidence="2 3" key="1">
    <citation type="submission" date="2016-05" db="EMBL/GenBank/DDBJ databases">
        <title>Niabella ginsenosidivorans BS26 whole genome sequencing.</title>
        <authorList>
            <person name="Im W.T."/>
            <person name="Siddiqi M.Z."/>
        </authorList>
    </citation>
    <scope>NUCLEOTIDE SEQUENCE [LARGE SCALE GENOMIC DNA]</scope>
    <source>
        <strain evidence="2 3">BS26</strain>
    </source>
</reference>
<dbReference type="GO" id="GO:0003677">
    <property type="term" value="F:DNA binding"/>
    <property type="evidence" value="ECO:0007669"/>
    <property type="project" value="InterPro"/>
</dbReference>
<name>A0A1A9I4T2_9BACT</name>
<sequence length="100" mass="11716">MLHKINAGDMLRLENRMGLSNNKERQAWWQAMNRVYSEQQINAAIATLPPDMQQVILLHYKKGIPLREIAPIVNRSMTAIRTRQVMGIYKLWQYFGKPGY</sequence>
<gene>
    <name evidence="2" type="ORF">A8C56_12485</name>
</gene>
<evidence type="ECO:0000313" key="3">
    <source>
        <dbReference type="Proteomes" id="UP000077667"/>
    </source>
</evidence>
<protein>
    <recommendedName>
        <fullName evidence="1">RNA polymerase sigma factor 70 region 4 type 2 domain-containing protein</fullName>
    </recommendedName>
</protein>
<dbReference type="AlphaFoldDB" id="A0A1A9I4T2"/>
<keyword evidence="3" id="KW-1185">Reference proteome</keyword>
<feature type="domain" description="RNA polymerase sigma factor 70 region 4 type 2" evidence="1">
    <location>
        <begin position="39"/>
        <end position="83"/>
    </location>
</feature>
<dbReference type="KEGG" id="nia:A8C56_12485"/>
<evidence type="ECO:0000259" key="1">
    <source>
        <dbReference type="Pfam" id="PF08281"/>
    </source>
</evidence>
<dbReference type="Gene3D" id="1.10.10.10">
    <property type="entry name" value="Winged helix-like DNA-binding domain superfamily/Winged helix DNA-binding domain"/>
    <property type="match status" value="1"/>
</dbReference>
<dbReference type="InterPro" id="IPR013249">
    <property type="entry name" value="RNA_pol_sigma70_r4_t2"/>
</dbReference>
<dbReference type="Proteomes" id="UP000077667">
    <property type="component" value="Chromosome"/>
</dbReference>
<proteinExistence type="predicted"/>
<dbReference type="SUPFAM" id="SSF88659">
    <property type="entry name" value="Sigma3 and sigma4 domains of RNA polymerase sigma factors"/>
    <property type="match status" value="1"/>
</dbReference>
<dbReference type="InterPro" id="IPR036388">
    <property type="entry name" value="WH-like_DNA-bd_sf"/>
</dbReference>